<protein>
    <submittedName>
        <fullName evidence="2">MOSC-domain-containing protein</fullName>
    </submittedName>
</protein>
<name>A0A2V1D8G0_9PLEO</name>
<sequence>MSQLYLAVAGITFALLFQLYRYARSSSPHPPKSLKISQIYVYPIKSLRTTPVTSALATRHGFQHDRVFMLRKITPEGHQNMTVGHFPEMTRFLTLMKLDESGNGSIEVTFKPGDQSSHTRTLEIPLSPDIQKLEPIDINMHGSPTKAFQMQDLYNKWFSECFGYQVELAYLGDNKRGILFQDMLAPSPNTWLPSSMAKKSALPEKPAITFADCAPYLVVSATSLNDVSARLPDGVEMDVSKFRPNIVLEGADGPWEEDYWRRIKIGPMELVMMHNCVRCRSINIDYKTGTFGTGDSDEVLKKLQKDRRVDGGAKWSPVFGRYSFWGSSKRVPAQMLRVKDDVHVVEVNDERTTWSWPDIS</sequence>
<evidence type="ECO:0000313" key="3">
    <source>
        <dbReference type="Proteomes" id="UP000244855"/>
    </source>
</evidence>
<reference evidence="2 3" key="1">
    <citation type="journal article" date="2018" name="Sci. Rep.">
        <title>Comparative genomics provides insights into the lifestyle and reveals functional heterogeneity of dark septate endophytic fungi.</title>
        <authorList>
            <person name="Knapp D.G."/>
            <person name="Nemeth J.B."/>
            <person name="Barry K."/>
            <person name="Hainaut M."/>
            <person name="Henrissat B."/>
            <person name="Johnson J."/>
            <person name="Kuo A."/>
            <person name="Lim J.H.P."/>
            <person name="Lipzen A."/>
            <person name="Nolan M."/>
            <person name="Ohm R.A."/>
            <person name="Tamas L."/>
            <person name="Grigoriev I.V."/>
            <person name="Spatafora J.W."/>
            <person name="Nagy L.G."/>
            <person name="Kovacs G.M."/>
        </authorList>
    </citation>
    <scope>NUCLEOTIDE SEQUENCE [LARGE SCALE GENOMIC DNA]</scope>
    <source>
        <strain evidence="2 3">DSE2036</strain>
    </source>
</reference>
<dbReference type="PANTHER" id="PTHR14237:SF34">
    <property type="entry name" value="MOSC DOMAIN PROTEIN (AFU_ORTHOLOGUE AFUA_2G07820)"/>
    <property type="match status" value="1"/>
</dbReference>
<evidence type="ECO:0000313" key="2">
    <source>
        <dbReference type="EMBL" id="PVH94390.1"/>
    </source>
</evidence>
<dbReference type="EMBL" id="KZ805537">
    <property type="protein sequence ID" value="PVH94390.1"/>
    <property type="molecule type" value="Genomic_DNA"/>
</dbReference>
<dbReference type="OrthoDB" id="17255at2759"/>
<accession>A0A2V1D8G0</accession>
<keyword evidence="3" id="KW-1185">Reference proteome</keyword>
<dbReference type="Proteomes" id="UP000244855">
    <property type="component" value="Unassembled WGS sequence"/>
</dbReference>
<evidence type="ECO:0000259" key="1">
    <source>
        <dbReference type="PROSITE" id="PS51340"/>
    </source>
</evidence>
<dbReference type="Pfam" id="PF03473">
    <property type="entry name" value="MOSC"/>
    <property type="match status" value="1"/>
</dbReference>
<dbReference type="STRING" id="97972.A0A2V1D8G0"/>
<dbReference type="InterPro" id="IPR005303">
    <property type="entry name" value="MOCOS_middle"/>
</dbReference>
<dbReference type="AlphaFoldDB" id="A0A2V1D8G0"/>
<dbReference type="SUPFAM" id="SSF141673">
    <property type="entry name" value="MOSC N-terminal domain-like"/>
    <property type="match status" value="1"/>
</dbReference>
<dbReference type="SUPFAM" id="SSF50800">
    <property type="entry name" value="PK beta-barrel domain-like"/>
    <property type="match status" value="1"/>
</dbReference>
<gene>
    <name evidence="2" type="ORF">DM02DRAFT_192557</name>
</gene>
<dbReference type="PROSITE" id="PS51340">
    <property type="entry name" value="MOSC"/>
    <property type="match status" value="1"/>
</dbReference>
<dbReference type="InterPro" id="IPR011037">
    <property type="entry name" value="Pyrv_Knase-like_insert_dom_sf"/>
</dbReference>
<feature type="domain" description="MOSC" evidence="1">
    <location>
        <begin position="190"/>
        <end position="345"/>
    </location>
</feature>
<organism evidence="2 3">
    <name type="scientific">Periconia macrospinosa</name>
    <dbReference type="NCBI Taxonomy" id="97972"/>
    <lineage>
        <taxon>Eukaryota</taxon>
        <taxon>Fungi</taxon>
        <taxon>Dikarya</taxon>
        <taxon>Ascomycota</taxon>
        <taxon>Pezizomycotina</taxon>
        <taxon>Dothideomycetes</taxon>
        <taxon>Pleosporomycetidae</taxon>
        <taxon>Pleosporales</taxon>
        <taxon>Massarineae</taxon>
        <taxon>Periconiaceae</taxon>
        <taxon>Periconia</taxon>
    </lineage>
</organism>
<dbReference type="GO" id="GO:0003824">
    <property type="term" value="F:catalytic activity"/>
    <property type="evidence" value="ECO:0007669"/>
    <property type="project" value="InterPro"/>
</dbReference>
<dbReference type="GO" id="GO:0030170">
    <property type="term" value="F:pyridoxal phosphate binding"/>
    <property type="evidence" value="ECO:0007669"/>
    <property type="project" value="InterPro"/>
</dbReference>
<dbReference type="Pfam" id="PF03476">
    <property type="entry name" value="MOSC_N"/>
    <property type="match status" value="1"/>
</dbReference>
<dbReference type="GO" id="GO:0030151">
    <property type="term" value="F:molybdenum ion binding"/>
    <property type="evidence" value="ECO:0007669"/>
    <property type="project" value="InterPro"/>
</dbReference>
<dbReference type="PANTHER" id="PTHR14237">
    <property type="entry name" value="MOLYBDOPTERIN COFACTOR SULFURASE MOSC"/>
    <property type="match status" value="1"/>
</dbReference>
<dbReference type="InterPro" id="IPR005302">
    <property type="entry name" value="MoCF_Sase_C"/>
</dbReference>
<proteinExistence type="predicted"/>